<evidence type="ECO:0000313" key="3">
    <source>
        <dbReference type="EMBL" id="KZT61535.1"/>
    </source>
</evidence>
<protein>
    <submittedName>
        <fullName evidence="3">Aldo/keto reductase</fullName>
    </submittedName>
</protein>
<name>A0A165J930_9BASI</name>
<dbReference type="SUPFAM" id="SSF51430">
    <property type="entry name" value="NAD(P)-linked oxidoreductase"/>
    <property type="match status" value="1"/>
</dbReference>
<dbReference type="Gene3D" id="3.20.20.100">
    <property type="entry name" value="NADP-dependent oxidoreductase domain"/>
    <property type="match status" value="1"/>
</dbReference>
<dbReference type="OrthoDB" id="2310150at2759"/>
<dbReference type="Pfam" id="PF00248">
    <property type="entry name" value="Aldo_ket_red"/>
    <property type="match status" value="1"/>
</dbReference>
<dbReference type="PANTHER" id="PTHR43364:SF4">
    <property type="entry name" value="NAD(P)-LINKED OXIDOREDUCTASE SUPERFAMILY PROTEIN"/>
    <property type="match status" value="1"/>
</dbReference>
<dbReference type="STRING" id="1353952.A0A165J930"/>
<dbReference type="InParanoid" id="A0A165J930"/>
<dbReference type="PANTHER" id="PTHR43364">
    <property type="entry name" value="NADH-SPECIFIC METHYLGLYOXAL REDUCTASE-RELATED"/>
    <property type="match status" value="1"/>
</dbReference>
<dbReference type="Proteomes" id="UP000076842">
    <property type="component" value="Unassembled WGS sequence"/>
</dbReference>
<dbReference type="InterPro" id="IPR018170">
    <property type="entry name" value="Aldo/ket_reductase_CS"/>
</dbReference>
<dbReference type="InterPro" id="IPR036812">
    <property type="entry name" value="NAD(P)_OxRdtase_dom_sf"/>
</dbReference>
<dbReference type="CDD" id="cd19075">
    <property type="entry name" value="AKR_AKR7A1-5"/>
    <property type="match status" value="1"/>
</dbReference>
<proteinExistence type="predicted"/>
<gene>
    <name evidence="3" type="ORF">CALCODRAFT_506112</name>
</gene>
<dbReference type="InterPro" id="IPR023210">
    <property type="entry name" value="NADP_OxRdtase_dom"/>
</dbReference>
<feature type="domain" description="NADP-dependent oxidoreductase" evidence="2">
    <location>
        <begin position="7"/>
        <end position="311"/>
    </location>
</feature>
<accession>A0A165J930</accession>
<keyword evidence="4" id="KW-1185">Reference proteome</keyword>
<dbReference type="AlphaFoldDB" id="A0A165J930"/>
<keyword evidence="1" id="KW-0560">Oxidoreductase</keyword>
<reference evidence="3 4" key="1">
    <citation type="journal article" date="2016" name="Mol. Biol. Evol.">
        <title>Comparative Genomics of Early-Diverging Mushroom-Forming Fungi Provides Insights into the Origins of Lignocellulose Decay Capabilities.</title>
        <authorList>
            <person name="Nagy L.G."/>
            <person name="Riley R."/>
            <person name="Tritt A."/>
            <person name="Adam C."/>
            <person name="Daum C."/>
            <person name="Floudas D."/>
            <person name="Sun H."/>
            <person name="Yadav J.S."/>
            <person name="Pangilinan J."/>
            <person name="Larsson K.H."/>
            <person name="Matsuura K."/>
            <person name="Barry K."/>
            <person name="Labutti K."/>
            <person name="Kuo R."/>
            <person name="Ohm R.A."/>
            <person name="Bhattacharya S.S."/>
            <person name="Shirouzu T."/>
            <person name="Yoshinaga Y."/>
            <person name="Martin F.M."/>
            <person name="Grigoriev I.V."/>
            <person name="Hibbett D.S."/>
        </authorList>
    </citation>
    <scope>NUCLEOTIDE SEQUENCE [LARGE SCALE GENOMIC DNA]</scope>
    <source>
        <strain evidence="3 4">HHB12733</strain>
    </source>
</reference>
<sequence>MPSRVNLLYGAAAFGEAGKHVTRLHTLPECQEVIDDFVIKHGYTLFDCARGYGFGTSEEYLGKLDMRGGRIDTKLFARESGGFAPEKLRAQMKESLKALGPHKIRVLYLHAPDRGTPIEVVLRELNEMYKEGLFEEIGLSNYHSWEVAEFVITARKNGWKQPTVYQGVYNVLERMVETELMDCLHKYGIRFYGYSPLASGLLVGKILSDGDLENSDSPRWNPKIAGRLAEMLRTKYKGLIPLLKPLKEALEKHGIELSEAAQRWLQHHSALRPEDGVVIGASSVAQLDENIKYCEEGPLPEEILTILDEAWTKAKMTASHYAAPGY</sequence>
<evidence type="ECO:0000256" key="1">
    <source>
        <dbReference type="ARBA" id="ARBA00023002"/>
    </source>
</evidence>
<evidence type="ECO:0000259" key="2">
    <source>
        <dbReference type="Pfam" id="PF00248"/>
    </source>
</evidence>
<dbReference type="InterPro" id="IPR050523">
    <property type="entry name" value="AKR_Detox_Biosynth"/>
</dbReference>
<evidence type="ECO:0000313" key="4">
    <source>
        <dbReference type="Proteomes" id="UP000076842"/>
    </source>
</evidence>
<dbReference type="PROSITE" id="PS00062">
    <property type="entry name" value="ALDOKETO_REDUCTASE_2"/>
    <property type="match status" value="1"/>
</dbReference>
<dbReference type="GO" id="GO:0016491">
    <property type="term" value="F:oxidoreductase activity"/>
    <property type="evidence" value="ECO:0007669"/>
    <property type="project" value="UniProtKB-KW"/>
</dbReference>
<organism evidence="3 4">
    <name type="scientific">Calocera cornea HHB12733</name>
    <dbReference type="NCBI Taxonomy" id="1353952"/>
    <lineage>
        <taxon>Eukaryota</taxon>
        <taxon>Fungi</taxon>
        <taxon>Dikarya</taxon>
        <taxon>Basidiomycota</taxon>
        <taxon>Agaricomycotina</taxon>
        <taxon>Dacrymycetes</taxon>
        <taxon>Dacrymycetales</taxon>
        <taxon>Dacrymycetaceae</taxon>
        <taxon>Calocera</taxon>
    </lineage>
</organism>
<dbReference type="EMBL" id="KV423922">
    <property type="protein sequence ID" value="KZT61535.1"/>
    <property type="molecule type" value="Genomic_DNA"/>
</dbReference>